<feature type="transmembrane region" description="Helical" evidence="7">
    <location>
        <begin position="48"/>
        <end position="69"/>
    </location>
</feature>
<feature type="domain" description="ABC transmembrane type-1" evidence="9">
    <location>
        <begin position="108"/>
        <end position="299"/>
    </location>
</feature>
<dbReference type="InterPro" id="IPR035906">
    <property type="entry name" value="MetI-like_sf"/>
</dbReference>
<name>A0A3Q9C2I3_9ACTN</name>
<dbReference type="GO" id="GO:0055085">
    <property type="term" value="P:transmembrane transport"/>
    <property type="evidence" value="ECO:0007669"/>
    <property type="project" value="InterPro"/>
</dbReference>
<dbReference type="EMBL" id="CP034463">
    <property type="protein sequence ID" value="AZP22713.1"/>
    <property type="molecule type" value="Genomic_DNA"/>
</dbReference>
<evidence type="ECO:0000313" key="10">
    <source>
        <dbReference type="EMBL" id="AZP22713.1"/>
    </source>
</evidence>
<evidence type="ECO:0000256" key="8">
    <source>
        <dbReference type="SAM" id="MobiDB-lite"/>
    </source>
</evidence>
<gene>
    <name evidence="10" type="ORF">EJC51_45750</name>
</gene>
<sequence length="313" mass="33825">MTTKAGDRADMVTSLVGTEKNGAAEDPSGDSRDQSPRPRRRRIRANRVGLYGLLGVAALTALFPLLWMLSGSLQTQDELLSGDSLIPSGFHWKTYVTAWTDGDLGTYLSNSVFYTLTAVLGILVVSSMAGYVLARVEFWGKGFFTFVILAVMIIPAPAMFLAQYRLLLDLGLTNSRLGYILILITSGVPMATLIMRSFFVGQPRELEESAALDGASPLRIFASIILPLARPGLAAVAVIQGLHAWNEYLMALVLFDDNSLMPIQRGLTSFNSAETPQQQVLLAATVISVVPVIVFYLLAQRNIVNGLGAGALK</sequence>
<evidence type="ECO:0000313" key="11">
    <source>
        <dbReference type="Proteomes" id="UP000280197"/>
    </source>
</evidence>
<comment type="subcellular location">
    <subcellularLocation>
        <location evidence="1 7">Cell membrane</location>
        <topology evidence="1 7">Multi-pass membrane protein</topology>
    </subcellularLocation>
</comment>
<dbReference type="AlphaFoldDB" id="A0A3Q9C2I3"/>
<keyword evidence="4 7" id="KW-0812">Transmembrane</keyword>
<dbReference type="PROSITE" id="PS50928">
    <property type="entry name" value="ABC_TM1"/>
    <property type="match status" value="1"/>
</dbReference>
<feature type="transmembrane region" description="Helical" evidence="7">
    <location>
        <begin position="280"/>
        <end position="299"/>
    </location>
</feature>
<dbReference type="SUPFAM" id="SSF161098">
    <property type="entry name" value="MetI-like"/>
    <property type="match status" value="1"/>
</dbReference>
<proteinExistence type="inferred from homology"/>
<dbReference type="PANTHER" id="PTHR43744:SF12">
    <property type="entry name" value="ABC TRANSPORTER PERMEASE PROTEIN MG189-RELATED"/>
    <property type="match status" value="1"/>
</dbReference>
<dbReference type="InterPro" id="IPR000515">
    <property type="entry name" value="MetI-like"/>
</dbReference>
<feature type="transmembrane region" description="Helical" evidence="7">
    <location>
        <begin position="178"/>
        <end position="199"/>
    </location>
</feature>
<organism evidence="10 11">
    <name type="scientific">Streptomyces aquilus</name>
    <dbReference type="NCBI Taxonomy" id="2548456"/>
    <lineage>
        <taxon>Bacteria</taxon>
        <taxon>Bacillati</taxon>
        <taxon>Actinomycetota</taxon>
        <taxon>Actinomycetes</taxon>
        <taxon>Kitasatosporales</taxon>
        <taxon>Streptomycetaceae</taxon>
        <taxon>Streptomyces</taxon>
    </lineage>
</organism>
<keyword evidence="5 7" id="KW-1133">Transmembrane helix</keyword>
<dbReference type="Gene3D" id="1.10.3720.10">
    <property type="entry name" value="MetI-like"/>
    <property type="match status" value="1"/>
</dbReference>
<dbReference type="Proteomes" id="UP000280197">
    <property type="component" value="Chromosome"/>
</dbReference>
<evidence type="ECO:0000256" key="6">
    <source>
        <dbReference type="ARBA" id="ARBA00023136"/>
    </source>
</evidence>
<keyword evidence="2 7" id="KW-0813">Transport</keyword>
<dbReference type="KEGG" id="saqu:EJC51_45750"/>
<feature type="region of interest" description="Disordered" evidence="8">
    <location>
        <begin position="1"/>
        <end position="39"/>
    </location>
</feature>
<feature type="transmembrane region" description="Helical" evidence="7">
    <location>
        <begin position="146"/>
        <end position="166"/>
    </location>
</feature>
<keyword evidence="11" id="KW-1185">Reference proteome</keyword>
<evidence type="ECO:0000256" key="7">
    <source>
        <dbReference type="RuleBase" id="RU363032"/>
    </source>
</evidence>
<feature type="compositionally biased region" description="Basic and acidic residues" evidence="8">
    <location>
        <begin position="1"/>
        <end position="10"/>
    </location>
</feature>
<dbReference type="Pfam" id="PF00528">
    <property type="entry name" value="BPD_transp_1"/>
    <property type="match status" value="1"/>
</dbReference>
<accession>A0A3Q9C2I3</accession>
<keyword evidence="3" id="KW-1003">Cell membrane</keyword>
<comment type="similarity">
    <text evidence="7">Belongs to the binding-protein-dependent transport system permease family.</text>
</comment>
<dbReference type="CDD" id="cd06261">
    <property type="entry name" value="TM_PBP2"/>
    <property type="match status" value="1"/>
</dbReference>
<reference evidence="10 11" key="1">
    <citation type="submission" date="2018-12" db="EMBL/GenBank/DDBJ databases">
        <authorList>
            <person name="Li K."/>
        </authorList>
    </citation>
    <scope>NUCLEOTIDE SEQUENCE [LARGE SCALE GENOMIC DNA]</scope>
    <source>
        <strain evidence="11">CR22</strain>
    </source>
</reference>
<evidence type="ECO:0000256" key="3">
    <source>
        <dbReference type="ARBA" id="ARBA00022475"/>
    </source>
</evidence>
<evidence type="ECO:0000256" key="2">
    <source>
        <dbReference type="ARBA" id="ARBA00022448"/>
    </source>
</evidence>
<evidence type="ECO:0000259" key="9">
    <source>
        <dbReference type="PROSITE" id="PS50928"/>
    </source>
</evidence>
<evidence type="ECO:0000256" key="5">
    <source>
        <dbReference type="ARBA" id="ARBA00022989"/>
    </source>
</evidence>
<keyword evidence="6 7" id="KW-0472">Membrane</keyword>
<evidence type="ECO:0000256" key="1">
    <source>
        <dbReference type="ARBA" id="ARBA00004651"/>
    </source>
</evidence>
<dbReference type="GO" id="GO:0005886">
    <property type="term" value="C:plasma membrane"/>
    <property type="evidence" value="ECO:0007669"/>
    <property type="project" value="UniProtKB-SubCell"/>
</dbReference>
<dbReference type="PANTHER" id="PTHR43744">
    <property type="entry name" value="ABC TRANSPORTER PERMEASE PROTEIN MG189-RELATED-RELATED"/>
    <property type="match status" value="1"/>
</dbReference>
<protein>
    <submittedName>
        <fullName evidence="10">Carbohydrate ABC transporter permease</fullName>
    </submittedName>
</protein>
<evidence type="ECO:0000256" key="4">
    <source>
        <dbReference type="ARBA" id="ARBA00022692"/>
    </source>
</evidence>
<feature type="transmembrane region" description="Helical" evidence="7">
    <location>
        <begin position="220"/>
        <end position="245"/>
    </location>
</feature>
<feature type="transmembrane region" description="Helical" evidence="7">
    <location>
        <begin position="112"/>
        <end position="134"/>
    </location>
</feature>